<dbReference type="Gene3D" id="3.30.450.40">
    <property type="match status" value="1"/>
</dbReference>
<dbReference type="PANTHER" id="PTHR45138">
    <property type="entry name" value="REGULATORY COMPONENTS OF SENSORY TRANSDUCTION SYSTEM"/>
    <property type="match status" value="1"/>
</dbReference>
<dbReference type="InterPro" id="IPR043128">
    <property type="entry name" value="Rev_trsase/Diguanyl_cyclase"/>
</dbReference>
<comment type="caution">
    <text evidence="3">The sequence shown here is derived from an EMBL/GenBank/DDBJ whole genome shotgun (WGS) entry which is preliminary data.</text>
</comment>
<protein>
    <recommendedName>
        <fullName evidence="1">diguanylate cyclase</fullName>
        <ecNumber evidence="1">2.7.7.65</ecNumber>
    </recommendedName>
</protein>
<accession>A0ABU5DDQ6</accession>
<organism evidence="3 4">
    <name type="scientific">Roseateles agri</name>
    <dbReference type="NCBI Taxonomy" id="3098619"/>
    <lineage>
        <taxon>Bacteria</taxon>
        <taxon>Pseudomonadati</taxon>
        <taxon>Pseudomonadota</taxon>
        <taxon>Betaproteobacteria</taxon>
        <taxon>Burkholderiales</taxon>
        <taxon>Sphaerotilaceae</taxon>
        <taxon>Roseateles</taxon>
    </lineage>
</organism>
<dbReference type="InterPro" id="IPR050469">
    <property type="entry name" value="Diguanylate_Cyclase"/>
</dbReference>
<name>A0ABU5DDQ6_9BURK</name>
<dbReference type="InterPro" id="IPR029016">
    <property type="entry name" value="GAF-like_dom_sf"/>
</dbReference>
<reference evidence="3 4" key="1">
    <citation type="submission" date="2023-11" db="EMBL/GenBank/DDBJ databases">
        <title>Paucibacter sp. nov., isolated from fresh soil in Korea.</title>
        <authorList>
            <person name="Le N.T.T."/>
        </authorList>
    </citation>
    <scope>NUCLEOTIDE SEQUENCE [LARGE SCALE GENOMIC DNA]</scope>
    <source>
        <strain evidence="3 4">R3-3</strain>
    </source>
</reference>
<keyword evidence="3" id="KW-0808">Transferase</keyword>
<dbReference type="Pfam" id="PF01590">
    <property type="entry name" value="GAF"/>
    <property type="match status" value="1"/>
</dbReference>
<sequence length="357" mass="38933">MVAMMSGPEADAIGAALAPHQFDEEKRLDALYRYLQLDSARDEAFDLLIEAAAEICQVPYATVSLVDRDRVWTKAGIGMAQGSEVPRTQAICAHTIVEGDFLEIPNLASDARTAGLSRQREELGAQMYAGASLVTGDGFRIGTLCVMDREPRQLSERQRRILGGLARQAMALIELRTHERQLKDALERAEHLASTDTLTGLLNRRVLFERLEQEAARSHRYDTPLSAVLIDLDHFKRINDGYGHAAGDAVLRSVGKLIRSAVRSADVAARYGGEEICVLLPQTGAEGAQRFAESLRRKIGAIVHEFDGHRLSVTASLGVASTAPGLATVDPQALLKAADIALYRAKREGRDRVVIAD</sequence>
<dbReference type="GO" id="GO:0052621">
    <property type="term" value="F:diguanylate cyclase activity"/>
    <property type="evidence" value="ECO:0007669"/>
    <property type="project" value="UniProtKB-EC"/>
</dbReference>
<dbReference type="SUPFAM" id="SSF55781">
    <property type="entry name" value="GAF domain-like"/>
    <property type="match status" value="1"/>
</dbReference>
<dbReference type="Gene3D" id="3.30.70.270">
    <property type="match status" value="1"/>
</dbReference>
<evidence type="ECO:0000259" key="2">
    <source>
        <dbReference type="PROSITE" id="PS50887"/>
    </source>
</evidence>
<dbReference type="EMBL" id="JAXCLA010000002">
    <property type="protein sequence ID" value="MDY0743941.1"/>
    <property type="molecule type" value="Genomic_DNA"/>
</dbReference>
<proteinExistence type="predicted"/>
<gene>
    <name evidence="3" type="ORF">SNE35_05470</name>
</gene>
<dbReference type="SMART" id="SM00267">
    <property type="entry name" value="GGDEF"/>
    <property type="match status" value="1"/>
</dbReference>
<dbReference type="CDD" id="cd01949">
    <property type="entry name" value="GGDEF"/>
    <property type="match status" value="1"/>
</dbReference>
<dbReference type="InterPro" id="IPR003018">
    <property type="entry name" value="GAF"/>
</dbReference>
<dbReference type="RefSeq" id="WP_320421854.1">
    <property type="nucleotide sequence ID" value="NZ_JAXCLA010000002.1"/>
</dbReference>
<dbReference type="NCBIfam" id="TIGR00254">
    <property type="entry name" value="GGDEF"/>
    <property type="match status" value="1"/>
</dbReference>
<evidence type="ECO:0000256" key="1">
    <source>
        <dbReference type="ARBA" id="ARBA00012528"/>
    </source>
</evidence>
<dbReference type="InterPro" id="IPR000160">
    <property type="entry name" value="GGDEF_dom"/>
</dbReference>
<dbReference type="InterPro" id="IPR029787">
    <property type="entry name" value="Nucleotide_cyclase"/>
</dbReference>
<dbReference type="PROSITE" id="PS50887">
    <property type="entry name" value="GGDEF"/>
    <property type="match status" value="1"/>
</dbReference>
<evidence type="ECO:0000313" key="4">
    <source>
        <dbReference type="Proteomes" id="UP001285263"/>
    </source>
</evidence>
<feature type="domain" description="GGDEF" evidence="2">
    <location>
        <begin position="223"/>
        <end position="357"/>
    </location>
</feature>
<evidence type="ECO:0000313" key="3">
    <source>
        <dbReference type="EMBL" id="MDY0743941.1"/>
    </source>
</evidence>
<keyword evidence="4" id="KW-1185">Reference proteome</keyword>
<keyword evidence="3" id="KW-0548">Nucleotidyltransferase</keyword>
<dbReference type="PANTHER" id="PTHR45138:SF24">
    <property type="entry name" value="DIGUANYLATE CYCLASE DGCC-RELATED"/>
    <property type="match status" value="1"/>
</dbReference>
<dbReference type="SUPFAM" id="SSF55073">
    <property type="entry name" value="Nucleotide cyclase"/>
    <property type="match status" value="1"/>
</dbReference>
<dbReference type="SMART" id="SM00065">
    <property type="entry name" value="GAF"/>
    <property type="match status" value="1"/>
</dbReference>
<dbReference type="Pfam" id="PF00990">
    <property type="entry name" value="GGDEF"/>
    <property type="match status" value="1"/>
</dbReference>
<dbReference type="EC" id="2.7.7.65" evidence="1"/>
<dbReference type="Proteomes" id="UP001285263">
    <property type="component" value="Unassembled WGS sequence"/>
</dbReference>